<feature type="domain" description="Rhodopsin" evidence="7">
    <location>
        <begin position="72"/>
        <end position="322"/>
    </location>
</feature>
<evidence type="ECO:0000259" key="7">
    <source>
        <dbReference type="Pfam" id="PF20684"/>
    </source>
</evidence>
<organism evidence="8 9">
    <name type="scientific">Tuber aestivum</name>
    <name type="common">summer truffle</name>
    <dbReference type="NCBI Taxonomy" id="59557"/>
    <lineage>
        <taxon>Eukaryota</taxon>
        <taxon>Fungi</taxon>
        <taxon>Dikarya</taxon>
        <taxon>Ascomycota</taxon>
        <taxon>Pezizomycotina</taxon>
        <taxon>Pezizomycetes</taxon>
        <taxon>Pezizales</taxon>
        <taxon>Tuberaceae</taxon>
        <taxon>Tuber</taxon>
    </lineage>
</organism>
<reference evidence="8" key="1">
    <citation type="submission" date="2015-10" db="EMBL/GenBank/DDBJ databases">
        <authorList>
            <person name="Regsiter A."/>
            <person name="william w."/>
        </authorList>
    </citation>
    <scope>NUCLEOTIDE SEQUENCE</scope>
    <source>
        <strain evidence="8">Montdore</strain>
    </source>
</reference>
<proteinExistence type="inferred from homology"/>
<name>A0A292PVI4_9PEZI</name>
<feature type="transmembrane region" description="Helical" evidence="6">
    <location>
        <begin position="258"/>
        <end position="280"/>
    </location>
</feature>
<feature type="transmembrane region" description="Helical" evidence="6">
    <location>
        <begin position="223"/>
        <end position="246"/>
    </location>
</feature>
<dbReference type="Proteomes" id="UP001412239">
    <property type="component" value="Unassembled WGS sequence"/>
</dbReference>
<feature type="transmembrane region" description="Helical" evidence="6">
    <location>
        <begin position="176"/>
        <end position="203"/>
    </location>
</feature>
<dbReference type="EMBL" id="LN891016">
    <property type="protein sequence ID" value="CUS11602.1"/>
    <property type="molecule type" value="Genomic_DNA"/>
</dbReference>
<dbReference type="Pfam" id="PF20684">
    <property type="entry name" value="Fung_rhodopsin"/>
    <property type="match status" value="1"/>
</dbReference>
<dbReference type="InterPro" id="IPR049326">
    <property type="entry name" value="Rhodopsin_dom_fungi"/>
</dbReference>
<evidence type="ECO:0000256" key="2">
    <source>
        <dbReference type="ARBA" id="ARBA00022692"/>
    </source>
</evidence>
<dbReference type="PANTHER" id="PTHR33048">
    <property type="entry name" value="PTH11-LIKE INTEGRAL MEMBRANE PROTEIN (AFU_ORTHOLOGUE AFUA_5G11245)"/>
    <property type="match status" value="1"/>
</dbReference>
<evidence type="ECO:0000256" key="3">
    <source>
        <dbReference type="ARBA" id="ARBA00022989"/>
    </source>
</evidence>
<evidence type="ECO:0000256" key="4">
    <source>
        <dbReference type="ARBA" id="ARBA00023136"/>
    </source>
</evidence>
<evidence type="ECO:0000313" key="9">
    <source>
        <dbReference type="Proteomes" id="UP001412239"/>
    </source>
</evidence>
<evidence type="ECO:0000256" key="5">
    <source>
        <dbReference type="ARBA" id="ARBA00038359"/>
    </source>
</evidence>
<dbReference type="AlphaFoldDB" id="A0A292PVI4"/>
<gene>
    <name evidence="8" type="ORF">GSTUAT00004294001</name>
</gene>
<comment type="similarity">
    <text evidence="5">Belongs to the SAT4 family.</text>
</comment>
<comment type="subcellular location">
    <subcellularLocation>
        <location evidence="1">Membrane</location>
        <topology evidence="1">Multi-pass membrane protein</topology>
    </subcellularLocation>
</comment>
<dbReference type="GO" id="GO:0016020">
    <property type="term" value="C:membrane"/>
    <property type="evidence" value="ECO:0007669"/>
    <property type="project" value="UniProtKB-SubCell"/>
</dbReference>
<dbReference type="InterPro" id="IPR052337">
    <property type="entry name" value="SAT4-like"/>
</dbReference>
<keyword evidence="4 6" id="KW-0472">Membrane</keyword>
<keyword evidence="3 6" id="KW-1133">Transmembrane helix</keyword>
<keyword evidence="9" id="KW-1185">Reference proteome</keyword>
<evidence type="ECO:0000313" key="8">
    <source>
        <dbReference type="EMBL" id="CUS11602.1"/>
    </source>
</evidence>
<feature type="transmembrane region" description="Helical" evidence="6">
    <location>
        <begin position="55"/>
        <end position="76"/>
    </location>
</feature>
<keyword evidence="2 6" id="KW-0812">Transmembrane</keyword>
<feature type="transmembrane region" description="Helical" evidence="6">
    <location>
        <begin position="142"/>
        <end position="164"/>
    </location>
</feature>
<evidence type="ECO:0000256" key="6">
    <source>
        <dbReference type="SAM" id="Phobius"/>
    </source>
</evidence>
<accession>A0A292PVI4</accession>
<dbReference type="PANTHER" id="PTHR33048:SF47">
    <property type="entry name" value="INTEGRAL MEMBRANE PROTEIN-RELATED"/>
    <property type="match status" value="1"/>
</dbReference>
<protein>
    <recommendedName>
        <fullName evidence="7">Rhodopsin domain-containing protein</fullName>
    </recommendedName>
</protein>
<sequence length="423" mass="46244">MTGNDGIPDYLKLGIVRDAVTHMAEVNHLPGYEKGWTPEGHTDSKAAGGQRENSLFISNLVLTIFAIVIVSARIYVRAFVVGGLGGDDYAIVGAMVRSSGRGGVKFTGLELIVRGGVKQAGIGKHILELEFDEVLRLLKITYALPIIHTLGLYPIKISLLLFYRRLFGPHRSLQRAVRYFIIFETIHTFGSCIGFVFMCAPVSSWWNIFRRADDCPTFHETMAIYVGVRAVSVLTDILVVLLPMKLVWDLRVSARKKIGLATVFGLGVIACIAAILRLALLPRLLLSLDVSWNIVAVTLLGRIEQCLGMITASIPALTALISNCRSRGRLPHQPRKSFGTSYEPSGPGMSVHATQDFDLLAYAYDPDGVNVVYATAYAGNTHGLRGRATGSSDDNLVEEGEGRWLEPNTISKTTTVEVMVALR</sequence>
<evidence type="ECO:0000256" key="1">
    <source>
        <dbReference type="ARBA" id="ARBA00004141"/>
    </source>
</evidence>